<sequence>MYKRSTKIADLNLLLTVFIVLLHSLYNPLRLSSESGMYTWIYVFLKTLFDVAVPTFFFISSFLFFRYLDFERIKSKIKSRFKSLIVPYVIFSVVFAIFFMTIDYFNGSGVLNIKSLPADIYKATYDPPIWYLRTLFYYFLMSPIVLSLIKRFCVLEYLFICILCIIINVFITISYDNVFFWLPILMVGSYVGYNYPDCFDNLVLSSKILFFLVLLNITLIFIVSYFPEKSIPYYLYRMISPFLFIPISVNILKLNKIRIHEYTFFVFMIHYVVIRIVSYIFPHEITIFLAFLRPCIILFICFIIAWCLKFVLNNKLWKLLNGSR</sequence>
<feature type="transmembrane region" description="Helical" evidence="7">
    <location>
        <begin position="130"/>
        <end position="149"/>
    </location>
</feature>
<feature type="transmembrane region" description="Helical" evidence="7">
    <location>
        <begin position="208"/>
        <end position="227"/>
    </location>
</feature>
<dbReference type="InterPro" id="IPR002656">
    <property type="entry name" value="Acyl_transf_3_dom"/>
</dbReference>
<protein>
    <submittedName>
        <fullName evidence="9">Acyltransferase family protein</fullName>
    </submittedName>
</protein>
<keyword evidence="4 7" id="KW-0812">Transmembrane</keyword>
<feature type="transmembrane region" description="Helical" evidence="7">
    <location>
        <begin position="41"/>
        <end position="65"/>
    </location>
</feature>
<keyword evidence="3" id="KW-1003">Cell membrane</keyword>
<keyword evidence="6 7" id="KW-0472">Membrane</keyword>
<evidence type="ECO:0000256" key="4">
    <source>
        <dbReference type="ARBA" id="ARBA00022692"/>
    </source>
</evidence>
<feature type="transmembrane region" description="Helical" evidence="7">
    <location>
        <begin position="154"/>
        <end position="173"/>
    </location>
</feature>
<proteinExistence type="inferred from homology"/>
<organism evidence="9 10">
    <name type="scientific">Bacteroides ovatus</name>
    <dbReference type="NCBI Taxonomy" id="28116"/>
    <lineage>
        <taxon>Bacteria</taxon>
        <taxon>Pseudomonadati</taxon>
        <taxon>Bacteroidota</taxon>
        <taxon>Bacteroidia</taxon>
        <taxon>Bacteroidales</taxon>
        <taxon>Bacteroidaceae</taxon>
        <taxon>Bacteroides</taxon>
    </lineage>
</organism>
<gene>
    <name evidence="9" type="ORF">F3B85_06505</name>
</gene>
<feature type="transmembrane region" description="Helical" evidence="7">
    <location>
        <begin position="179"/>
        <end position="196"/>
    </location>
</feature>
<dbReference type="RefSeq" id="WP_118032184.1">
    <property type="nucleotide sequence ID" value="NZ_CAKJZH010000002.1"/>
</dbReference>
<evidence type="ECO:0000256" key="2">
    <source>
        <dbReference type="ARBA" id="ARBA00007400"/>
    </source>
</evidence>
<dbReference type="AlphaFoldDB" id="A0A5M5M9T7"/>
<dbReference type="Pfam" id="PF01757">
    <property type="entry name" value="Acyl_transf_3"/>
    <property type="match status" value="1"/>
</dbReference>
<feature type="transmembrane region" description="Helical" evidence="7">
    <location>
        <begin position="85"/>
        <end position="105"/>
    </location>
</feature>
<dbReference type="GO" id="GO:0005886">
    <property type="term" value="C:plasma membrane"/>
    <property type="evidence" value="ECO:0007669"/>
    <property type="project" value="UniProtKB-SubCell"/>
</dbReference>
<evidence type="ECO:0000256" key="1">
    <source>
        <dbReference type="ARBA" id="ARBA00004651"/>
    </source>
</evidence>
<dbReference type="GO" id="GO:0016413">
    <property type="term" value="F:O-acetyltransferase activity"/>
    <property type="evidence" value="ECO:0007669"/>
    <property type="project" value="TreeGrafter"/>
</dbReference>
<dbReference type="GO" id="GO:0009246">
    <property type="term" value="P:enterobacterial common antigen biosynthetic process"/>
    <property type="evidence" value="ECO:0007669"/>
    <property type="project" value="TreeGrafter"/>
</dbReference>
<evidence type="ECO:0000313" key="9">
    <source>
        <dbReference type="EMBL" id="KAA4539646.1"/>
    </source>
</evidence>
<keyword evidence="9" id="KW-0808">Transferase</keyword>
<evidence type="ECO:0000259" key="8">
    <source>
        <dbReference type="Pfam" id="PF01757"/>
    </source>
</evidence>
<feature type="transmembrane region" description="Helical" evidence="7">
    <location>
        <begin position="12"/>
        <end position="29"/>
    </location>
</feature>
<name>A0A5M5M9T7_BACOV</name>
<dbReference type="EMBL" id="VWGP01000004">
    <property type="protein sequence ID" value="KAA4539646.1"/>
    <property type="molecule type" value="Genomic_DNA"/>
</dbReference>
<reference evidence="9 10" key="1">
    <citation type="journal article" date="2019" name="Nat. Med.">
        <title>A library of human gut bacterial isolates paired with longitudinal multiomics data enables mechanistic microbiome research.</title>
        <authorList>
            <person name="Poyet M."/>
            <person name="Groussin M."/>
            <person name="Gibbons S.M."/>
            <person name="Avila-Pacheco J."/>
            <person name="Jiang X."/>
            <person name="Kearney S.M."/>
            <person name="Perrotta A.R."/>
            <person name="Berdy B."/>
            <person name="Zhao S."/>
            <person name="Lieberman T.D."/>
            <person name="Swanson P.K."/>
            <person name="Smith M."/>
            <person name="Roesemann S."/>
            <person name="Alexander J.E."/>
            <person name="Rich S.A."/>
            <person name="Livny J."/>
            <person name="Vlamakis H."/>
            <person name="Clish C."/>
            <person name="Bullock K."/>
            <person name="Deik A."/>
            <person name="Scott J."/>
            <person name="Pierce K.A."/>
            <person name="Xavier R.J."/>
            <person name="Alm E.J."/>
        </authorList>
    </citation>
    <scope>NUCLEOTIDE SEQUENCE [LARGE SCALE GENOMIC DNA]</scope>
    <source>
        <strain evidence="9 10">BIOML-A41</strain>
    </source>
</reference>
<dbReference type="Proteomes" id="UP000478493">
    <property type="component" value="Unassembled WGS sequence"/>
</dbReference>
<evidence type="ECO:0000256" key="3">
    <source>
        <dbReference type="ARBA" id="ARBA00022475"/>
    </source>
</evidence>
<accession>A0A5M5M9T7</accession>
<comment type="caution">
    <text evidence="9">The sequence shown here is derived from an EMBL/GenBank/DDBJ whole genome shotgun (WGS) entry which is preliminary data.</text>
</comment>
<feature type="domain" description="Acyltransferase 3" evidence="8">
    <location>
        <begin position="14"/>
        <end position="308"/>
    </location>
</feature>
<dbReference type="PANTHER" id="PTHR40074:SF2">
    <property type="entry name" value="O-ACETYLTRANSFERASE WECH"/>
    <property type="match status" value="1"/>
</dbReference>
<evidence type="ECO:0000256" key="7">
    <source>
        <dbReference type="SAM" id="Phobius"/>
    </source>
</evidence>
<feature type="transmembrane region" description="Helical" evidence="7">
    <location>
        <begin position="233"/>
        <end position="252"/>
    </location>
</feature>
<keyword evidence="9" id="KW-0012">Acyltransferase</keyword>
<keyword evidence="5 7" id="KW-1133">Transmembrane helix</keyword>
<evidence type="ECO:0000256" key="5">
    <source>
        <dbReference type="ARBA" id="ARBA00022989"/>
    </source>
</evidence>
<feature type="transmembrane region" description="Helical" evidence="7">
    <location>
        <begin position="287"/>
        <end position="308"/>
    </location>
</feature>
<evidence type="ECO:0000256" key="6">
    <source>
        <dbReference type="ARBA" id="ARBA00023136"/>
    </source>
</evidence>
<comment type="similarity">
    <text evidence="2">Belongs to the acyltransferase 3 family.</text>
</comment>
<comment type="subcellular location">
    <subcellularLocation>
        <location evidence="1">Cell membrane</location>
        <topology evidence="1">Multi-pass membrane protein</topology>
    </subcellularLocation>
</comment>
<feature type="transmembrane region" description="Helical" evidence="7">
    <location>
        <begin position="264"/>
        <end position="281"/>
    </location>
</feature>
<evidence type="ECO:0000313" key="10">
    <source>
        <dbReference type="Proteomes" id="UP000478493"/>
    </source>
</evidence>
<dbReference type="PANTHER" id="PTHR40074">
    <property type="entry name" value="O-ACETYLTRANSFERASE WECH"/>
    <property type="match status" value="1"/>
</dbReference>